<accession>A0AAV4MRU4</accession>
<protein>
    <submittedName>
        <fullName evidence="1">Uncharacterized protein</fullName>
    </submittedName>
</protein>
<keyword evidence="2" id="KW-1185">Reference proteome</keyword>
<feature type="non-terminal residue" evidence="1">
    <location>
        <position position="1"/>
    </location>
</feature>
<dbReference type="EMBL" id="BPLR01002479">
    <property type="protein sequence ID" value="GIX74156.1"/>
    <property type="molecule type" value="Genomic_DNA"/>
</dbReference>
<gene>
    <name evidence="1" type="ORF">CEXT_557041</name>
</gene>
<comment type="caution">
    <text evidence="1">The sequence shown here is derived from an EMBL/GenBank/DDBJ whole genome shotgun (WGS) entry which is preliminary data.</text>
</comment>
<name>A0AAV4MRU4_CAEEX</name>
<evidence type="ECO:0000313" key="2">
    <source>
        <dbReference type="Proteomes" id="UP001054945"/>
    </source>
</evidence>
<proteinExistence type="predicted"/>
<organism evidence="1 2">
    <name type="scientific">Caerostris extrusa</name>
    <name type="common">Bark spider</name>
    <name type="synonym">Caerostris bankana</name>
    <dbReference type="NCBI Taxonomy" id="172846"/>
    <lineage>
        <taxon>Eukaryota</taxon>
        <taxon>Metazoa</taxon>
        <taxon>Ecdysozoa</taxon>
        <taxon>Arthropoda</taxon>
        <taxon>Chelicerata</taxon>
        <taxon>Arachnida</taxon>
        <taxon>Araneae</taxon>
        <taxon>Araneomorphae</taxon>
        <taxon>Entelegynae</taxon>
        <taxon>Araneoidea</taxon>
        <taxon>Araneidae</taxon>
        <taxon>Caerostris</taxon>
    </lineage>
</organism>
<dbReference type="Proteomes" id="UP001054945">
    <property type="component" value="Unassembled WGS sequence"/>
</dbReference>
<evidence type="ECO:0000313" key="1">
    <source>
        <dbReference type="EMBL" id="GIX74156.1"/>
    </source>
</evidence>
<sequence length="38" mass="4427">VTAKRYQIFYDLMASSGVNVPFPKFHLRQSNHLEAIFT</sequence>
<dbReference type="AlphaFoldDB" id="A0AAV4MRU4"/>
<reference evidence="1 2" key="1">
    <citation type="submission" date="2021-06" db="EMBL/GenBank/DDBJ databases">
        <title>Caerostris extrusa draft genome.</title>
        <authorList>
            <person name="Kono N."/>
            <person name="Arakawa K."/>
        </authorList>
    </citation>
    <scope>NUCLEOTIDE SEQUENCE [LARGE SCALE GENOMIC DNA]</scope>
</reference>